<dbReference type="Proteomes" id="UP000019423">
    <property type="component" value="Chromosome"/>
</dbReference>
<accession>W8F5E8</accession>
<proteinExistence type="predicted"/>
<organism evidence="1 2">
    <name type="scientific">Hymenobacter swuensis DY53</name>
    <dbReference type="NCBI Taxonomy" id="1227739"/>
    <lineage>
        <taxon>Bacteria</taxon>
        <taxon>Pseudomonadati</taxon>
        <taxon>Bacteroidota</taxon>
        <taxon>Cytophagia</taxon>
        <taxon>Cytophagales</taxon>
        <taxon>Hymenobacteraceae</taxon>
        <taxon>Hymenobacter</taxon>
    </lineage>
</organism>
<evidence type="ECO:0000313" key="1">
    <source>
        <dbReference type="EMBL" id="AHJ96945.1"/>
    </source>
</evidence>
<evidence type="ECO:0008006" key="3">
    <source>
        <dbReference type="Google" id="ProtNLM"/>
    </source>
</evidence>
<reference evidence="1 2" key="1">
    <citation type="submission" date="2014-01" db="EMBL/GenBank/DDBJ databases">
        <title>Complete genome sequence of ionizing-radiation resistance bacterium Hymenobacter swuensis DY53.</title>
        <authorList>
            <person name="Jung J.-H."/>
            <person name="Jeong S.-W."/>
            <person name="Joe M.-H."/>
            <person name="Cho y.-j."/>
            <person name="Kim M.-K."/>
            <person name="Lim S.-Y."/>
        </authorList>
    </citation>
    <scope>NUCLEOTIDE SEQUENCE [LARGE SCALE GENOMIC DNA]</scope>
    <source>
        <strain evidence="1 2">DY53</strain>
    </source>
</reference>
<protein>
    <recommendedName>
        <fullName evidence="3">Photosynthesis system II assembly factor Ycf48/Hcf136-like domain-containing protein</fullName>
    </recommendedName>
</protein>
<name>W8F5E8_9BACT</name>
<sequence>MRMCIFTLDAIQRIQGFQFLTDSSGYVPLPARQLLRFAQGRWKPYELPQAQSFGQVAFVAGTGKGCLLTETGQVLATTNNGTTWQPTMLRDICRLKPWQRAITLQQRANQLLVLPDNTPR</sequence>
<dbReference type="PATRIC" id="fig|1227739.3.peg.1587"/>
<dbReference type="KEGG" id="hsw:Hsw_1350"/>
<dbReference type="AlphaFoldDB" id="W8F5E8"/>
<evidence type="ECO:0000313" key="2">
    <source>
        <dbReference type="Proteomes" id="UP000019423"/>
    </source>
</evidence>
<keyword evidence="2" id="KW-1185">Reference proteome</keyword>
<gene>
    <name evidence="1" type="ORF">Hsw_1350</name>
</gene>
<dbReference type="EMBL" id="CP007145">
    <property type="protein sequence ID" value="AHJ96945.1"/>
    <property type="molecule type" value="Genomic_DNA"/>
</dbReference>
<dbReference type="HOGENOM" id="CLU_2046452_0_0_10"/>